<evidence type="ECO:0000259" key="5">
    <source>
        <dbReference type="PROSITE" id="PS51278"/>
    </source>
</evidence>
<evidence type="ECO:0000256" key="2">
    <source>
        <dbReference type="ARBA" id="ARBA00022888"/>
    </source>
</evidence>
<keyword evidence="1" id="KW-0028">Amino-acid biosynthesis</keyword>
<accession>B6HV56</accession>
<keyword evidence="7" id="KW-1185">Reference proteome</keyword>
<dbReference type="PROSITE" id="PS51278">
    <property type="entry name" value="GATASE_TYPE_2"/>
    <property type="match status" value="1"/>
</dbReference>
<evidence type="ECO:0000256" key="4">
    <source>
        <dbReference type="SAM" id="MobiDB-lite"/>
    </source>
</evidence>
<protein>
    <submittedName>
        <fullName evidence="6">Pc22g05660 protein</fullName>
    </submittedName>
</protein>
<dbReference type="SUPFAM" id="SSF52402">
    <property type="entry name" value="Adenine nucleotide alpha hydrolases-like"/>
    <property type="match status" value="1"/>
</dbReference>
<dbReference type="GO" id="GO:0006529">
    <property type="term" value="P:asparagine biosynthetic process"/>
    <property type="evidence" value="ECO:0007669"/>
    <property type="project" value="UniProtKB-KW"/>
</dbReference>
<dbReference type="Gene3D" id="3.60.20.10">
    <property type="entry name" value="Glutamine Phosphoribosylpyrophosphate, subunit 1, domain 1"/>
    <property type="match status" value="1"/>
</dbReference>
<gene>
    <name evidence="6" type="ORF">Pc22g05660</name>
    <name evidence="6" type="ORF">PCH_Pc22g05660</name>
</gene>
<dbReference type="VEuPathDB" id="FungiDB:PCH_Pc22g05660"/>
<sequence>MCGIFFSLSSSKPTESTQETCSLLQKRGPDSYKTHTTQKDINPQDGVSPSLSYYLTFTSTVLSLRGDHVYTQPLVDPTTQSVLCWNGEAWKIAGERVQGNDTERVFNLFLQAVDSDQKGSVGKMAEAIASLSGPFAFVFYDAVNSRLFYSRDCLGRRSLLEGFDEDGNLKICSICDSASVDCFKEVSTEGVCTIDLARYQDPSLSSRDLCQIETLPWSSATSMPADHIRKSIPPMNTSLPTEQPPALTTDSAFVEQLESKLHQSLELRIQNIPEPPGYIAGETAKTAVLFSGGLDCTLLARLSHNILPLDEPIDLLNVAFENPRVAAAAKANQQKSPTSPPLSIYENCPDRITGRAAHIELQATCPGRTWRFIAIDIPYTETLAHRDQVKRLMRPHNTEMDMSIACALYFASRGQGTAQTNPSAQLPTPDTPSPTYTTTSRVLLSGLGADELFAGYGRHSVAFNRGGFKDLIAEIDLDVSRLGSRNLGRDDRVLSHWGRETRFPFLDEDFVAWVLRAPVWEKCGFGLPQIDTTAGIDCEKLALRLVALRLGLVRVSREKKRAIQFGARTAKMETGRSRDSSFFSFFSSTVTFSRTPSYDDRTWKQILPKPPPHPTILPSFQYTQHPQAHLSTQISDARIPNAPSLLVSPTLFLHP</sequence>
<dbReference type="PANTHER" id="PTHR45937:SF1">
    <property type="entry name" value="ASPARAGINE SYNTHETASE DOMAIN-CONTAINING PROTEIN 1"/>
    <property type="match status" value="1"/>
</dbReference>
<keyword evidence="2" id="KW-0061">Asparagine biosynthesis</keyword>
<feature type="domain" description="Glutamine amidotransferase type-2" evidence="5">
    <location>
        <begin position="2"/>
        <end position="205"/>
    </location>
</feature>
<dbReference type="Gene3D" id="3.40.50.620">
    <property type="entry name" value="HUPs"/>
    <property type="match status" value="1"/>
</dbReference>
<dbReference type="SUPFAM" id="SSF56235">
    <property type="entry name" value="N-terminal nucleophile aminohydrolases (Ntn hydrolases)"/>
    <property type="match status" value="1"/>
</dbReference>
<dbReference type="InterPro" id="IPR051857">
    <property type="entry name" value="Asn_synthetase_domain"/>
</dbReference>
<dbReference type="InterPro" id="IPR029055">
    <property type="entry name" value="Ntn_hydrolases_N"/>
</dbReference>
<dbReference type="STRING" id="500485.B6HV56"/>
<dbReference type="Proteomes" id="UP000000724">
    <property type="component" value="Contig Pc00c22"/>
</dbReference>
<evidence type="ECO:0000256" key="3">
    <source>
        <dbReference type="ARBA" id="ARBA00022962"/>
    </source>
</evidence>
<name>B6HV56_PENRW</name>
<dbReference type="AlphaFoldDB" id="B6HV56"/>
<dbReference type="OMA" id="SVYESCP"/>
<dbReference type="GO" id="GO:0004066">
    <property type="term" value="F:asparagine synthase (glutamine-hydrolyzing) activity"/>
    <property type="evidence" value="ECO:0007669"/>
    <property type="project" value="InterPro"/>
</dbReference>
<dbReference type="OrthoDB" id="10252281at2759"/>
<evidence type="ECO:0000313" key="7">
    <source>
        <dbReference type="Proteomes" id="UP000000724"/>
    </source>
</evidence>
<feature type="region of interest" description="Disordered" evidence="4">
    <location>
        <begin position="418"/>
        <end position="437"/>
    </location>
</feature>
<proteinExistence type="predicted"/>
<dbReference type="EMBL" id="AM920437">
    <property type="protein sequence ID" value="CAP97854.1"/>
    <property type="molecule type" value="Genomic_DNA"/>
</dbReference>
<dbReference type="CDD" id="cd03766">
    <property type="entry name" value="Gn_AT_II_novel"/>
    <property type="match status" value="1"/>
</dbReference>
<dbReference type="PANTHER" id="PTHR45937">
    <property type="entry name" value="ASPARAGINE SYNTHETASE DOMAIN-CONTAINING PROTEIN 1"/>
    <property type="match status" value="1"/>
</dbReference>
<dbReference type="CDD" id="cd01991">
    <property type="entry name" value="Asn_synthase_B_C"/>
    <property type="match status" value="1"/>
</dbReference>
<reference evidence="6 7" key="1">
    <citation type="journal article" date="2008" name="Nat. Biotechnol.">
        <title>Genome sequencing and analysis of the filamentous fungus Penicillium chrysogenum.</title>
        <authorList>
            <person name="van den Berg M.A."/>
            <person name="Albang R."/>
            <person name="Albermann K."/>
            <person name="Badger J.H."/>
            <person name="Daran J.-M."/>
            <person name="Driessen A.J.M."/>
            <person name="Garcia-Estrada C."/>
            <person name="Fedorova N.D."/>
            <person name="Harris D.M."/>
            <person name="Heijne W.H.M."/>
            <person name="Joardar V.S."/>
            <person name="Kiel J.A.K.W."/>
            <person name="Kovalchuk A."/>
            <person name="Martin J.F."/>
            <person name="Nierman W.C."/>
            <person name="Nijland J.G."/>
            <person name="Pronk J.T."/>
            <person name="Roubos J.A."/>
            <person name="van der Klei I.J."/>
            <person name="van Peij N.N.M.E."/>
            <person name="Veenhuis M."/>
            <person name="von Doehren H."/>
            <person name="Wagner C."/>
            <person name="Wortman J.R."/>
            <person name="Bovenberg R.A.L."/>
        </authorList>
    </citation>
    <scope>NUCLEOTIDE SEQUENCE [LARGE SCALE GENOMIC DNA]</scope>
    <source>
        <strain evidence="7">ATCC 28089 / DSM 1075 / NRRL 1951 / Wisconsin 54-1255</strain>
    </source>
</reference>
<dbReference type="BioCyc" id="PCHR:PC22G05660-MONOMER"/>
<dbReference type="eggNOG" id="KOG0573">
    <property type="taxonomic scope" value="Eukaryota"/>
</dbReference>
<evidence type="ECO:0000313" key="6">
    <source>
        <dbReference type="EMBL" id="CAP97854.1"/>
    </source>
</evidence>
<dbReference type="InterPro" id="IPR017932">
    <property type="entry name" value="GATase_2_dom"/>
</dbReference>
<dbReference type="HOGENOM" id="CLU_012368_2_0_1"/>
<evidence type="ECO:0000256" key="1">
    <source>
        <dbReference type="ARBA" id="ARBA00022605"/>
    </source>
</evidence>
<organism evidence="6 7">
    <name type="scientific">Penicillium rubens (strain ATCC 28089 / DSM 1075 / NRRL 1951 / Wisconsin 54-1255)</name>
    <name type="common">Penicillium chrysogenum</name>
    <dbReference type="NCBI Taxonomy" id="500485"/>
    <lineage>
        <taxon>Eukaryota</taxon>
        <taxon>Fungi</taxon>
        <taxon>Dikarya</taxon>
        <taxon>Ascomycota</taxon>
        <taxon>Pezizomycotina</taxon>
        <taxon>Eurotiomycetes</taxon>
        <taxon>Eurotiomycetidae</taxon>
        <taxon>Eurotiales</taxon>
        <taxon>Aspergillaceae</taxon>
        <taxon>Penicillium</taxon>
        <taxon>Penicillium chrysogenum species complex</taxon>
    </lineage>
</organism>
<dbReference type="Pfam" id="PF00733">
    <property type="entry name" value="Asn_synthase"/>
    <property type="match status" value="1"/>
</dbReference>
<dbReference type="InterPro" id="IPR014729">
    <property type="entry name" value="Rossmann-like_a/b/a_fold"/>
</dbReference>
<dbReference type="InterPro" id="IPR001962">
    <property type="entry name" value="Asn_synthase"/>
</dbReference>
<keyword evidence="3" id="KW-0315">Glutamine amidotransferase</keyword>